<dbReference type="Proteomes" id="UP000234474">
    <property type="component" value="Unassembled WGS sequence"/>
</dbReference>
<dbReference type="VEuPathDB" id="FungiDB:P174DRAFT_463418"/>
<dbReference type="InterPro" id="IPR016007">
    <property type="entry name" value="Alpha_rhamnosid"/>
</dbReference>
<gene>
    <name evidence="6" type="ORF">P174DRAFT_463418</name>
</gene>
<dbReference type="Pfam" id="PF17389">
    <property type="entry name" value="Bac_rhamnosid6H"/>
    <property type="match status" value="2"/>
</dbReference>
<dbReference type="AlphaFoldDB" id="A0A2I1C101"/>
<dbReference type="SUPFAM" id="SSF48208">
    <property type="entry name" value="Six-hairpin glycosidases"/>
    <property type="match status" value="1"/>
</dbReference>
<sequence>MNIAKNGHHLSGLGVHSSSPRISWTSSAIDESICDWKQSQYGNAVLRETGPPAHLVVQSAESSLVAWPSTPPHEPQEPLRPLFFRKAFVLPSASGSVYRARLYITALGSIGLFDVDSLITTKGDNVLCIEVAEGRYIYGDRIAVMEVGGFAAERFQIVSDESWKCHPSPILSSEIYNGQIYDARAEVGDWNKHGPLYIDADWETVSVLAFARERLYAPNAPPAPITDQLTPKRLFTTPSGRKIVDFGQNMVGKLLIHSMTLPVNASDLHPRRGVGRWELGTRPLRGAQSVDTIISSGRPLIDWSPRYTFHGFQFVQVEGWDPEKEQSWQTNIRALVIHTDFKRTGRMGGNFLSIPTDCPQRDECLGWTGDQVFGPSATFLCDCIGMLSEWLEDVVCEQLEHYALPRGRSPMFWTTCGHPFPRLCVLWQLGDWLDPQAPPDQHGDGGASGALVADAYLVHVTSRMADIASVLESKTESTHYSCKAQRLCALFQDRYITHSGLIVGDSQTASSLAIVFGALSTKHQLDTARRQLAARVRKAKLRVATGFAGTPIILRALTDNDNLSLAYRTLLEDRCPSWLYPITTGATTIGNTGTLAPRDFGQLHRAANCRARVASVDHLSRYW</sequence>
<evidence type="ECO:0000313" key="6">
    <source>
        <dbReference type="EMBL" id="PKX91314.1"/>
    </source>
</evidence>
<dbReference type="PANTHER" id="PTHR33307:SF6">
    <property type="entry name" value="ALPHA-RHAMNOSIDASE (EUROFUNG)-RELATED"/>
    <property type="match status" value="1"/>
</dbReference>
<feature type="domain" description="Alpha-L-rhamnosidase six-hairpin glycosidase" evidence="5">
    <location>
        <begin position="347"/>
        <end position="405"/>
    </location>
</feature>
<dbReference type="STRING" id="1392255.A0A2I1C101"/>
<dbReference type="InterPro" id="IPR008928">
    <property type="entry name" value="6-hairpin_glycosidase_sf"/>
</dbReference>
<feature type="domain" description="Alpha-L-rhamnosidase six-hairpin glycosidase" evidence="5">
    <location>
        <begin position="427"/>
        <end position="589"/>
    </location>
</feature>
<evidence type="ECO:0000313" key="7">
    <source>
        <dbReference type="Proteomes" id="UP000234474"/>
    </source>
</evidence>
<dbReference type="Gene3D" id="1.50.10.10">
    <property type="match status" value="2"/>
</dbReference>
<dbReference type="InterPro" id="IPR012341">
    <property type="entry name" value="6hp_glycosidase-like_sf"/>
</dbReference>
<dbReference type="EMBL" id="MSZS01000007">
    <property type="protein sequence ID" value="PKX91314.1"/>
    <property type="molecule type" value="Genomic_DNA"/>
</dbReference>
<dbReference type="InterPro" id="IPR013737">
    <property type="entry name" value="Bac_rhamnosid_N"/>
</dbReference>
<comment type="caution">
    <text evidence="6">The sequence shown here is derived from an EMBL/GenBank/DDBJ whole genome shotgun (WGS) entry which is preliminary data.</text>
</comment>
<dbReference type="Pfam" id="PF05592">
    <property type="entry name" value="Bac_rhamnosid"/>
    <property type="match status" value="1"/>
</dbReference>
<accession>A0A2I1C101</accession>
<dbReference type="GO" id="GO:0030596">
    <property type="term" value="F:alpha-L-rhamnosidase activity"/>
    <property type="evidence" value="ECO:0007669"/>
    <property type="project" value="UniProtKB-EC"/>
</dbReference>
<protein>
    <recommendedName>
        <fullName evidence="2">alpha-L-rhamnosidase</fullName>
        <ecNumber evidence="2">3.2.1.40</ecNumber>
    </recommendedName>
</protein>
<dbReference type="GeneID" id="36537590"/>
<dbReference type="RefSeq" id="XP_024679909.1">
    <property type="nucleotide sequence ID" value="XM_024830264.1"/>
</dbReference>
<feature type="domain" description="Alpha-L-rhamnosidase concanavalin-like" evidence="3">
    <location>
        <begin position="236"/>
        <end position="338"/>
    </location>
</feature>
<dbReference type="GO" id="GO:0005975">
    <property type="term" value="P:carbohydrate metabolic process"/>
    <property type="evidence" value="ECO:0007669"/>
    <property type="project" value="InterPro"/>
</dbReference>
<dbReference type="EC" id="3.2.1.40" evidence="2"/>
<comment type="catalytic activity">
    <reaction evidence="1">
        <text>Hydrolysis of terminal non-reducing alpha-L-rhamnose residues in alpha-L-rhamnosides.</text>
        <dbReference type="EC" id="3.2.1.40"/>
    </reaction>
</comment>
<evidence type="ECO:0000256" key="2">
    <source>
        <dbReference type="ARBA" id="ARBA00012652"/>
    </source>
</evidence>
<feature type="domain" description="Bacterial alpha-L-rhamnosidase N-terminal" evidence="4">
    <location>
        <begin position="113"/>
        <end position="225"/>
    </location>
</feature>
<dbReference type="OrthoDB" id="10036721at2759"/>
<evidence type="ECO:0000259" key="4">
    <source>
        <dbReference type="Pfam" id="PF08531"/>
    </source>
</evidence>
<name>A0A2I1C101_ASPN1</name>
<dbReference type="InterPro" id="IPR035396">
    <property type="entry name" value="Bac_rhamnosid6H"/>
</dbReference>
<organism evidence="6 7">
    <name type="scientific">Aspergillus novofumigatus (strain IBT 16806)</name>
    <dbReference type="NCBI Taxonomy" id="1392255"/>
    <lineage>
        <taxon>Eukaryota</taxon>
        <taxon>Fungi</taxon>
        <taxon>Dikarya</taxon>
        <taxon>Ascomycota</taxon>
        <taxon>Pezizomycotina</taxon>
        <taxon>Eurotiomycetes</taxon>
        <taxon>Eurotiomycetidae</taxon>
        <taxon>Eurotiales</taxon>
        <taxon>Aspergillaceae</taxon>
        <taxon>Aspergillus</taxon>
        <taxon>Aspergillus subgen. Fumigati</taxon>
    </lineage>
</organism>
<reference evidence="7" key="1">
    <citation type="journal article" date="2018" name="Proc. Natl. Acad. Sci. U.S.A.">
        <title>Linking secondary metabolites to gene clusters through genome sequencing of six diverse Aspergillus species.</title>
        <authorList>
            <person name="Kaerboelling I."/>
            <person name="Vesth T.C."/>
            <person name="Frisvad J.C."/>
            <person name="Nybo J.L."/>
            <person name="Theobald S."/>
            <person name="Kuo A."/>
            <person name="Bowyer P."/>
            <person name="Matsuda Y."/>
            <person name="Mondo S."/>
            <person name="Lyhne E.K."/>
            <person name="Kogle M.E."/>
            <person name="Clum A."/>
            <person name="Lipzen A."/>
            <person name="Salamov A."/>
            <person name="Ngan C.Y."/>
            <person name="Daum C."/>
            <person name="Chiniquy J."/>
            <person name="Barry K."/>
            <person name="LaButti K."/>
            <person name="Haridas S."/>
            <person name="Simmons B.A."/>
            <person name="Magnuson J.K."/>
            <person name="Mortensen U.H."/>
            <person name="Larsen T.O."/>
            <person name="Grigoriev I.V."/>
            <person name="Baker S.E."/>
            <person name="Andersen M.R."/>
        </authorList>
    </citation>
    <scope>NUCLEOTIDE SEQUENCE [LARGE SCALE GENOMIC DNA]</scope>
    <source>
        <strain evidence="7">IBT 16806</strain>
    </source>
</reference>
<evidence type="ECO:0000256" key="1">
    <source>
        <dbReference type="ARBA" id="ARBA00001445"/>
    </source>
</evidence>
<evidence type="ECO:0000259" key="3">
    <source>
        <dbReference type="Pfam" id="PF05592"/>
    </source>
</evidence>
<dbReference type="Pfam" id="PF08531">
    <property type="entry name" value="Bac_rhamnosid_N"/>
    <property type="match status" value="1"/>
</dbReference>
<keyword evidence="7" id="KW-1185">Reference proteome</keyword>
<dbReference type="InterPro" id="IPR008902">
    <property type="entry name" value="Rhamnosid_concanavalin"/>
</dbReference>
<dbReference type="PANTHER" id="PTHR33307">
    <property type="entry name" value="ALPHA-RHAMNOSIDASE (EUROFUNG)"/>
    <property type="match status" value="1"/>
</dbReference>
<evidence type="ECO:0000259" key="5">
    <source>
        <dbReference type="Pfam" id="PF17389"/>
    </source>
</evidence>
<proteinExistence type="predicted"/>
<dbReference type="Gene3D" id="2.60.120.260">
    <property type="entry name" value="Galactose-binding domain-like"/>
    <property type="match status" value="2"/>
</dbReference>